<comment type="caution">
    <text evidence="1">The sequence shown here is derived from an EMBL/GenBank/DDBJ whole genome shotgun (WGS) entry which is preliminary data.</text>
</comment>
<reference evidence="1 2" key="1">
    <citation type="submission" date="2017-09" db="EMBL/GenBank/DDBJ databases">
        <title>Genomic, metabolic, and phenotypic characteristics of bacterial isolates from the natural microbiome of the model nematode Caenorhabditis elegans.</title>
        <authorList>
            <person name="Zimmermann J."/>
            <person name="Obeng N."/>
            <person name="Yang W."/>
            <person name="Obeng O."/>
            <person name="Kissoyan K."/>
            <person name="Pees B."/>
            <person name="Dirksen P."/>
            <person name="Hoppner M."/>
            <person name="Franke A."/>
            <person name="Rosenstiel P."/>
            <person name="Leippe M."/>
            <person name="Dierking K."/>
            <person name="Kaleta C."/>
            <person name="Schulenburg H."/>
        </authorList>
    </citation>
    <scope>NUCLEOTIDE SEQUENCE [LARGE SCALE GENOMIC DNA]</scope>
    <source>
        <strain evidence="1 2">MYb184</strain>
    </source>
</reference>
<sequence>MRYLKIYAQDVLDNDIPDVVYLEFYDTAQTPALVHRATAFDITDDGQFDWIIADDLNQDGIVDKVDREMALEFSQLFLAFQWFSLDEPFDKYLKVFAGDFDDNGIPDTVRLHFHQGEGDPRDETIVYSAAVYSDGNGQGASVSINQDVNNDGKVDRQDSELIKQFAALFLRFSWIDNEHC</sequence>
<dbReference type="AlphaFoldDB" id="A0A2S9DP81"/>
<dbReference type="EMBL" id="PCQE01000022">
    <property type="protein sequence ID" value="PRC03704.1"/>
    <property type="molecule type" value="Genomic_DNA"/>
</dbReference>
<gene>
    <name evidence="1" type="ORF">CQ006_14855</name>
</gene>
<organism evidence="1 2">
    <name type="scientific">Pseudomonas cedrina</name>
    <dbReference type="NCBI Taxonomy" id="651740"/>
    <lineage>
        <taxon>Bacteria</taxon>
        <taxon>Pseudomonadati</taxon>
        <taxon>Pseudomonadota</taxon>
        <taxon>Gammaproteobacteria</taxon>
        <taxon>Pseudomonadales</taxon>
        <taxon>Pseudomonadaceae</taxon>
        <taxon>Pseudomonas</taxon>
    </lineage>
</organism>
<dbReference type="SUPFAM" id="SSF69318">
    <property type="entry name" value="Integrin alpha N-terminal domain"/>
    <property type="match status" value="1"/>
</dbReference>
<name>A0A2S9DP81_PSECE</name>
<evidence type="ECO:0000313" key="2">
    <source>
        <dbReference type="Proteomes" id="UP000239458"/>
    </source>
</evidence>
<accession>A0A2S9DP81</accession>
<protein>
    <recommendedName>
        <fullName evidence="3">Dockerin domain-containing protein</fullName>
    </recommendedName>
</protein>
<dbReference type="InterPro" id="IPR028994">
    <property type="entry name" value="Integrin_alpha_N"/>
</dbReference>
<dbReference type="RefSeq" id="WP_054898993.1">
    <property type="nucleotide sequence ID" value="NZ_PCQE01000022.1"/>
</dbReference>
<proteinExistence type="predicted"/>
<evidence type="ECO:0008006" key="3">
    <source>
        <dbReference type="Google" id="ProtNLM"/>
    </source>
</evidence>
<dbReference type="Proteomes" id="UP000239458">
    <property type="component" value="Unassembled WGS sequence"/>
</dbReference>
<evidence type="ECO:0000313" key="1">
    <source>
        <dbReference type="EMBL" id="PRC03704.1"/>
    </source>
</evidence>